<feature type="region of interest" description="Disordered" evidence="1">
    <location>
        <begin position="92"/>
        <end position="115"/>
    </location>
</feature>
<name>A0ABX2BK87_9BURK</name>
<organism evidence="3 4">
    <name type="scientific">Paraburkholderia solitsugae</name>
    <dbReference type="NCBI Taxonomy" id="2675748"/>
    <lineage>
        <taxon>Bacteria</taxon>
        <taxon>Pseudomonadati</taxon>
        <taxon>Pseudomonadota</taxon>
        <taxon>Betaproteobacteria</taxon>
        <taxon>Burkholderiales</taxon>
        <taxon>Burkholderiaceae</taxon>
        <taxon>Paraburkholderia</taxon>
    </lineage>
</organism>
<protein>
    <submittedName>
        <fullName evidence="3">DUF4148 domain-containing protein</fullName>
    </submittedName>
</protein>
<comment type="caution">
    <text evidence="3">The sequence shown here is derived from an EMBL/GenBank/DDBJ whole genome shotgun (WGS) entry which is preliminary data.</text>
</comment>
<dbReference type="EMBL" id="WOEY01000017">
    <property type="protein sequence ID" value="NPT40533.1"/>
    <property type="molecule type" value="Genomic_DNA"/>
</dbReference>
<keyword evidence="2" id="KW-0732">Signal</keyword>
<gene>
    <name evidence="3" type="ORF">GNZ12_04250</name>
</gene>
<dbReference type="RefSeq" id="WP_172309165.1">
    <property type="nucleotide sequence ID" value="NZ_WOEY01000017.1"/>
</dbReference>
<evidence type="ECO:0000313" key="3">
    <source>
        <dbReference type="EMBL" id="NPT40533.1"/>
    </source>
</evidence>
<reference evidence="3 4" key="1">
    <citation type="submission" date="2019-11" db="EMBL/GenBank/DDBJ databases">
        <title>Metabolism of dissolved organic matter in forest soils.</title>
        <authorList>
            <person name="Cyle K.T."/>
            <person name="Wilhelm R.C."/>
            <person name="Martinez C.E."/>
        </authorList>
    </citation>
    <scope>NUCLEOTIDE SEQUENCE [LARGE SCALE GENOMIC DNA]</scope>
    <source>
        <strain evidence="3 4">1N</strain>
    </source>
</reference>
<evidence type="ECO:0000256" key="1">
    <source>
        <dbReference type="SAM" id="MobiDB-lite"/>
    </source>
</evidence>
<dbReference type="Pfam" id="PF13663">
    <property type="entry name" value="DUF4148"/>
    <property type="match status" value="1"/>
</dbReference>
<dbReference type="InterPro" id="IPR025421">
    <property type="entry name" value="DUF4148"/>
</dbReference>
<accession>A0ABX2BK87</accession>
<proteinExistence type="predicted"/>
<sequence>MKTLIQAVAITVALVAPLASFAQSNAPKTRAEVRAELIQLEKAGYNPGASNDATYPAEIQAAEARVAEQNEATAAAKARVVDTSGFGGTVVGSSVSGAHRSTPSNDGMKPIYFGH</sequence>
<keyword evidence="4" id="KW-1185">Reference proteome</keyword>
<evidence type="ECO:0000256" key="2">
    <source>
        <dbReference type="SAM" id="SignalP"/>
    </source>
</evidence>
<feature type="signal peptide" evidence="2">
    <location>
        <begin position="1"/>
        <end position="22"/>
    </location>
</feature>
<feature type="chain" id="PRO_5046168356" evidence="2">
    <location>
        <begin position="23"/>
        <end position="115"/>
    </location>
</feature>
<dbReference type="Proteomes" id="UP000652198">
    <property type="component" value="Unassembled WGS sequence"/>
</dbReference>
<evidence type="ECO:0000313" key="4">
    <source>
        <dbReference type="Proteomes" id="UP000652198"/>
    </source>
</evidence>